<dbReference type="Gene3D" id="3.50.50.60">
    <property type="entry name" value="FAD/NAD(P)-binding domain"/>
    <property type="match status" value="1"/>
</dbReference>
<sequence length="445" mass="49586">MIPIKFCVRNSPTQVRLINIAIVGAGTAGCASALFLSKYNQHKVSIFERVEKPYSVGAGLLLQPTGMYALNRLGLLDEVKQKGTQINRLRAETSKGRGLFDIKYSMLHPDAFGLGIHRGELFQHLYNAVTNNKSIKVLTNTHITNVEQTDGKVVLNTTGVSQGPFDLVIAADGARSHLCRTNPLLMTLTRRHRVYPWGTLWFVVKDPENKFGDTLHQTVQGTKKMLGILPNGYHDGERVVSVFWSVPTSIKDTWRKTLDIEALKNEICCVQPLAKPLVDQLHSIDQLTFADYYDTILENPYHGRVVVVGDACHAMSPQLGNGANLALWDSMVLSTFLQNNDTVEQALKGFAAERKPHVRFYGMCSRMLTPYFQSNSKVLGWGRDAFMGPFSSIPFVGKQMATVLSGVKRGVINKYDERTLVQAISGRRALDNSDHDDKVLIRNII</sequence>
<gene>
    <name evidence="4" type="ORF">AKO1_014248</name>
</gene>
<dbReference type="AlphaFoldDB" id="A0AAW2Z097"/>
<dbReference type="GO" id="GO:0071949">
    <property type="term" value="F:FAD binding"/>
    <property type="evidence" value="ECO:0007669"/>
    <property type="project" value="InterPro"/>
</dbReference>
<dbReference type="InterPro" id="IPR036188">
    <property type="entry name" value="FAD/NAD-bd_sf"/>
</dbReference>
<dbReference type="GO" id="GO:0004497">
    <property type="term" value="F:monooxygenase activity"/>
    <property type="evidence" value="ECO:0007669"/>
    <property type="project" value="UniProtKB-KW"/>
</dbReference>
<dbReference type="PANTHER" id="PTHR13789">
    <property type="entry name" value="MONOOXYGENASE"/>
    <property type="match status" value="1"/>
</dbReference>
<protein>
    <submittedName>
        <fullName evidence="4">Kynurenine 3-monooxygenase</fullName>
    </submittedName>
</protein>
<dbReference type="Proteomes" id="UP001431209">
    <property type="component" value="Unassembled WGS sequence"/>
</dbReference>
<feature type="domain" description="FAD-binding" evidence="3">
    <location>
        <begin position="20"/>
        <end position="358"/>
    </location>
</feature>
<evidence type="ECO:0000259" key="3">
    <source>
        <dbReference type="Pfam" id="PF01494"/>
    </source>
</evidence>
<name>A0AAW2Z097_9EUKA</name>
<comment type="caution">
    <text evidence="4">The sequence shown here is derived from an EMBL/GenBank/DDBJ whole genome shotgun (WGS) entry which is preliminary data.</text>
</comment>
<keyword evidence="2" id="KW-0503">Monooxygenase</keyword>
<dbReference type="InterPro" id="IPR002938">
    <property type="entry name" value="FAD-bd"/>
</dbReference>
<evidence type="ECO:0000256" key="2">
    <source>
        <dbReference type="ARBA" id="ARBA00023033"/>
    </source>
</evidence>
<dbReference type="PROSITE" id="PS51257">
    <property type="entry name" value="PROKAR_LIPOPROTEIN"/>
    <property type="match status" value="1"/>
</dbReference>
<dbReference type="SUPFAM" id="SSF51905">
    <property type="entry name" value="FAD/NAD(P)-binding domain"/>
    <property type="match status" value="1"/>
</dbReference>
<dbReference type="EMBL" id="JAOPGA020000892">
    <property type="protein sequence ID" value="KAL0482799.1"/>
    <property type="molecule type" value="Genomic_DNA"/>
</dbReference>
<dbReference type="InterPro" id="IPR050493">
    <property type="entry name" value="FAD-dep_Monooxygenase_BioMet"/>
</dbReference>
<keyword evidence="1" id="KW-0560">Oxidoreductase</keyword>
<proteinExistence type="predicted"/>
<dbReference type="PANTHER" id="PTHR13789:SF309">
    <property type="entry name" value="PUTATIVE (AFU_ORTHOLOGUE AFUA_6G14510)-RELATED"/>
    <property type="match status" value="1"/>
</dbReference>
<evidence type="ECO:0000256" key="1">
    <source>
        <dbReference type="ARBA" id="ARBA00023002"/>
    </source>
</evidence>
<evidence type="ECO:0000313" key="4">
    <source>
        <dbReference type="EMBL" id="KAL0482799.1"/>
    </source>
</evidence>
<dbReference type="Gene3D" id="3.30.9.30">
    <property type="match status" value="1"/>
</dbReference>
<dbReference type="PRINTS" id="PR00420">
    <property type="entry name" value="RNGMNOXGNASE"/>
</dbReference>
<reference evidence="4 5" key="1">
    <citation type="submission" date="2024-03" db="EMBL/GenBank/DDBJ databases">
        <title>The Acrasis kona genome and developmental transcriptomes reveal deep origins of eukaryotic multicellular pathways.</title>
        <authorList>
            <person name="Sheikh S."/>
            <person name="Fu C.-J."/>
            <person name="Brown M.W."/>
            <person name="Baldauf S.L."/>
        </authorList>
    </citation>
    <scope>NUCLEOTIDE SEQUENCE [LARGE SCALE GENOMIC DNA]</scope>
    <source>
        <strain evidence="4 5">ATCC MYA-3509</strain>
    </source>
</reference>
<keyword evidence="5" id="KW-1185">Reference proteome</keyword>
<evidence type="ECO:0000313" key="5">
    <source>
        <dbReference type="Proteomes" id="UP001431209"/>
    </source>
</evidence>
<dbReference type="Pfam" id="PF01494">
    <property type="entry name" value="FAD_binding_3"/>
    <property type="match status" value="1"/>
</dbReference>
<accession>A0AAW2Z097</accession>
<organism evidence="4 5">
    <name type="scientific">Acrasis kona</name>
    <dbReference type="NCBI Taxonomy" id="1008807"/>
    <lineage>
        <taxon>Eukaryota</taxon>
        <taxon>Discoba</taxon>
        <taxon>Heterolobosea</taxon>
        <taxon>Tetramitia</taxon>
        <taxon>Eutetramitia</taxon>
        <taxon>Acrasidae</taxon>
        <taxon>Acrasis</taxon>
    </lineage>
</organism>